<dbReference type="InterPro" id="IPR043129">
    <property type="entry name" value="ATPase_NBD"/>
</dbReference>
<dbReference type="EMBL" id="DVGA01000060">
    <property type="protein sequence ID" value="HIQ78813.1"/>
    <property type="molecule type" value="Genomic_DNA"/>
</dbReference>
<dbReference type="Proteomes" id="UP000824262">
    <property type="component" value="Unassembled WGS sequence"/>
</dbReference>
<protein>
    <submittedName>
        <fullName evidence="1">ROK family protein</fullName>
    </submittedName>
</protein>
<reference evidence="1" key="1">
    <citation type="submission" date="2020-10" db="EMBL/GenBank/DDBJ databases">
        <authorList>
            <person name="Gilroy R."/>
        </authorList>
    </citation>
    <scope>NUCLEOTIDE SEQUENCE</scope>
    <source>
        <strain evidence="1">ChiBcolR7-354</strain>
    </source>
</reference>
<reference evidence="1" key="2">
    <citation type="journal article" date="2021" name="PeerJ">
        <title>Extensive microbial diversity within the chicken gut microbiome revealed by metagenomics and culture.</title>
        <authorList>
            <person name="Gilroy R."/>
            <person name="Ravi A."/>
            <person name="Getino M."/>
            <person name="Pursley I."/>
            <person name="Horton D.L."/>
            <person name="Alikhan N.F."/>
            <person name="Baker D."/>
            <person name="Gharbi K."/>
            <person name="Hall N."/>
            <person name="Watson M."/>
            <person name="Adriaenssens E.M."/>
            <person name="Foster-Nyarko E."/>
            <person name="Jarju S."/>
            <person name="Secka A."/>
            <person name="Antonio M."/>
            <person name="Oren A."/>
            <person name="Chaudhuri R.R."/>
            <person name="La Ragione R."/>
            <person name="Hildebrand F."/>
            <person name="Pallen M.J."/>
        </authorList>
    </citation>
    <scope>NUCLEOTIDE SEQUENCE</scope>
    <source>
        <strain evidence="1">ChiBcolR7-354</strain>
    </source>
</reference>
<dbReference type="AlphaFoldDB" id="A0A9D0ZDY0"/>
<evidence type="ECO:0000313" key="2">
    <source>
        <dbReference type="Proteomes" id="UP000824262"/>
    </source>
</evidence>
<evidence type="ECO:0000313" key="1">
    <source>
        <dbReference type="EMBL" id="HIQ78813.1"/>
    </source>
</evidence>
<proteinExistence type="predicted"/>
<organism evidence="1 2">
    <name type="scientific">Candidatus Scatomorpha intestinavium</name>
    <dbReference type="NCBI Taxonomy" id="2840922"/>
    <lineage>
        <taxon>Bacteria</taxon>
        <taxon>Bacillati</taxon>
        <taxon>Bacillota</taxon>
        <taxon>Clostridia</taxon>
        <taxon>Eubacteriales</taxon>
        <taxon>Candidatus Scatomorpha</taxon>
    </lineage>
</organism>
<gene>
    <name evidence="1" type="ORF">IAB77_06100</name>
</gene>
<dbReference type="SUPFAM" id="SSF53067">
    <property type="entry name" value="Actin-like ATPase domain"/>
    <property type="match status" value="1"/>
</dbReference>
<sequence length="461" mass="50064">MNFLGIELSVKNIPELDPGFIPLHKFNTAFLEGAEKPLGIAVERAGGEIAAVRTFIHGTGDMAEADRYYVSRLVKSMLWLYGGWKVYISGDRGIYEAVKADYAAHGAREFDALFMADVYERPFEVVYCDELPAEYSRPQAVGRHLEGCRIGFDAGGSDRKVSAVIDGESVFSEEVVWYPKITEDPDYHFEGIVSALKSAAAHMPRVDAMGVSSAGIYIDNRTMVASLFLKVPKDKFEEKVKDIYIRAAKEIGDVPLAVANDGDVTALAGAMSLGENNILGIAMGTSEAVGYVDENGNITGWLNELAFMPVDANPEAMADEWSGDIGCGVKYFSQDGVIKLAPRAGIELPQDASPAEKLKAVQTLMDSGSAAAEAVYRSIGVYLAHSLALYYGYYGFKYVLLLGRVMSGRGGDVILEKCREVLADEYPEIAEKIIPTLPDEKFRRVGQSAAAASLPTLRVEA</sequence>
<dbReference type="Gene3D" id="3.30.420.40">
    <property type="match status" value="2"/>
</dbReference>
<name>A0A9D0ZDY0_9FIRM</name>
<comment type="caution">
    <text evidence="1">The sequence shown here is derived from an EMBL/GenBank/DDBJ whole genome shotgun (WGS) entry which is preliminary data.</text>
</comment>
<accession>A0A9D0ZDY0</accession>